<protein>
    <submittedName>
        <fullName evidence="2">Uncharacterized protein</fullName>
    </submittedName>
</protein>
<proteinExistence type="predicted"/>
<sequence>MPGKMSFRAALVAASLAALAALQVTSAQIANLPPECPQEKIKILLQPADVNDDVLVEVEFVDNSPEKAVTCGSAAVNEICKSKGFKTAVNIFHLDGITQADCQADTPPPPTGRFAVLATDCNEDLIRVLHEPTAKAVDLKISVQVFEDSDEAERACGFAAAKEACKTNPRAFATAVQITQKADAIFEGQCSA</sequence>
<evidence type="ECO:0000256" key="1">
    <source>
        <dbReference type="SAM" id="SignalP"/>
    </source>
</evidence>
<feature type="chain" id="PRO_5034898185" evidence="1">
    <location>
        <begin position="28"/>
        <end position="192"/>
    </location>
</feature>
<feature type="signal peptide" evidence="1">
    <location>
        <begin position="1"/>
        <end position="27"/>
    </location>
</feature>
<evidence type="ECO:0000313" key="2">
    <source>
        <dbReference type="EMBL" id="KAG5457909.1"/>
    </source>
</evidence>
<keyword evidence="3" id="KW-1185">Reference proteome</keyword>
<gene>
    <name evidence="2" type="ORF">BJ554DRAFT_1970</name>
</gene>
<dbReference type="AlphaFoldDB" id="A0A8H7ZRJ5"/>
<evidence type="ECO:0000313" key="3">
    <source>
        <dbReference type="Proteomes" id="UP000673691"/>
    </source>
</evidence>
<comment type="caution">
    <text evidence="2">The sequence shown here is derived from an EMBL/GenBank/DDBJ whole genome shotgun (WGS) entry which is preliminary data.</text>
</comment>
<accession>A0A8H7ZRJ5</accession>
<dbReference type="Proteomes" id="UP000673691">
    <property type="component" value="Unassembled WGS sequence"/>
</dbReference>
<organism evidence="2 3">
    <name type="scientific">Olpidium bornovanus</name>
    <dbReference type="NCBI Taxonomy" id="278681"/>
    <lineage>
        <taxon>Eukaryota</taxon>
        <taxon>Fungi</taxon>
        <taxon>Fungi incertae sedis</taxon>
        <taxon>Olpidiomycota</taxon>
        <taxon>Olpidiomycotina</taxon>
        <taxon>Olpidiomycetes</taxon>
        <taxon>Olpidiales</taxon>
        <taxon>Olpidiaceae</taxon>
        <taxon>Olpidium</taxon>
    </lineage>
</organism>
<dbReference type="EMBL" id="JAEFCI010009286">
    <property type="protein sequence ID" value="KAG5457909.1"/>
    <property type="molecule type" value="Genomic_DNA"/>
</dbReference>
<name>A0A8H7ZRJ5_9FUNG</name>
<keyword evidence="1" id="KW-0732">Signal</keyword>
<reference evidence="2 3" key="1">
    <citation type="journal article" name="Sci. Rep.">
        <title>Genome-scale phylogenetic analyses confirm Olpidium as the closest living zoosporic fungus to the non-flagellated, terrestrial fungi.</title>
        <authorList>
            <person name="Chang Y."/>
            <person name="Rochon D."/>
            <person name="Sekimoto S."/>
            <person name="Wang Y."/>
            <person name="Chovatia M."/>
            <person name="Sandor L."/>
            <person name="Salamov A."/>
            <person name="Grigoriev I.V."/>
            <person name="Stajich J.E."/>
            <person name="Spatafora J.W."/>
        </authorList>
    </citation>
    <scope>NUCLEOTIDE SEQUENCE [LARGE SCALE GENOMIC DNA]</scope>
    <source>
        <strain evidence="2">S191</strain>
    </source>
</reference>